<dbReference type="Proteomes" id="UP001141806">
    <property type="component" value="Unassembled WGS sequence"/>
</dbReference>
<dbReference type="EMBL" id="JAMYWD010001030">
    <property type="protein sequence ID" value="KAJ4945374.1"/>
    <property type="molecule type" value="Genomic_DNA"/>
</dbReference>
<dbReference type="AlphaFoldDB" id="A0A9Q0GPT6"/>
<name>A0A9Q0GPT6_9MAGN</name>
<keyword evidence="2" id="KW-1185">Reference proteome</keyword>
<gene>
    <name evidence="1" type="ORF">NE237_014279</name>
</gene>
<organism evidence="1 2">
    <name type="scientific">Protea cynaroides</name>
    <dbReference type="NCBI Taxonomy" id="273540"/>
    <lineage>
        <taxon>Eukaryota</taxon>
        <taxon>Viridiplantae</taxon>
        <taxon>Streptophyta</taxon>
        <taxon>Embryophyta</taxon>
        <taxon>Tracheophyta</taxon>
        <taxon>Spermatophyta</taxon>
        <taxon>Magnoliopsida</taxon>
        <taxon>Proteales</taxon>
        <taxon>Proteaceae</taxon>
        <taxon>Protea</taxon>
    </lineage>
</organism>
<evidence type="ECO:0000313" key="1">
    <source>
        <dbReference type="EMBL" id="KAJ4945374.1"/>
    </source>
</evidence>
<proteinExistence type="predicted"/>
<reference evidence="1" key="1">
    <citation type="journal article" date="2023" name="Plant J.">
        <title>The genome of the king protea, Protea cynaroides.</title>
        <authorList>
            <person name="Chang J."/>
            <person name="Duong T.A."/>
            <person name="Schoeman C."/>
            <person name="Ma X."/>
            <person name="Roodt D."/>
            <person name="Barker N."/>
            <person name="Li Z."/>
            <person name="Van de Peer Y."/>
            <person name="Mizrachi E."/>
        </authorList>
    </citation>
    <scope>NUCLEOTIDE SEQUENCE</scope>
    <source>
        <tissue evidence="1">Young leaves</tissue>
    </source>
</reference>
<sequence length="94" mass="11110">MLPQLRSLIFGGSQLGFLEKRFPPEYAHQSTIREKKVVRLEESWSDCESLPPAGVFARTWKPWQSLCRSRFQMERGGNQPIHLRIELEFRSLHR</sequence>
<comment type="caution">
    <text evidence="1">The sequence shown here is derived from an EMBL/GenBank/DDBJ whole genome shotgun (WGS) entry which is preliminary data.</text>
</comment>
<accession>A0A9Q0GPT6</accession>
<evidence type="ECO:0000313" key="2">
    <source>
        <dbReference type="Proteomes" id="UP001141806"/>
    </source>
</evidence>
<protein>
    <submittedName>
        <fullName evidence="1">Uncharacterized protein</fullName>
    </submittedName>
</protein>